<evidence type="ECO:0000313" key="5">
    <source>
        <dbReference type="Proteomes" id="UP000651668"/>
    </source>
</evidence>
<protein>
    <submittedName>
        <fullName evidence="4">DNA-binding response regulator</fullName>
    </submittedName>
</protein>
<keyword evidence="4" id="KW-0238">DNA-binding</keyword>
<name>A0A916X957_9SPHI</name>
<dbReference type="PANTHER" id="PTHR37299">
    <property type="entry name" value="TRANSCRIPTIONAL REGULATOR-RELATED"/>
    <property type="match status" value="1"/>
</dbReference>
<dbReference type="InterPro" id="IPR007492">
    <property type="entry name" value="LytTR_DNA-bd_dom"/>
</dbReference>
<dbReference type="AlphaFoldDB" id="A0A916X957"/>
<proteinExistence type="predicted"/>
<evidence type="ECO:0000256" key="1">
    <source>
        <dbReference type="PROSITE-ProRule" id="PRU00169"/>
    </source>
</evidence>
<dbReference type="Pfam" id="PF04397">
    <property type="entry name" value="LytTR"/>
    <property type="match status" value="1"/>
</dbReference>
<sequence length="243" mass="27704">MIRCLAVDDEAYATEIIAGYINKTPSLELAGTTTDPFEAIQLVQSGKVDLVFLDIQMPELSGIQFLKICGRNCKVILTTAYEQYALDGFEHDVVDYLLKPIPYERFYRSIMKAMPLFQVQPMVQPQEPTVTPVQPAVSDYLFIKGDSKNKFIKVDLKDILYIEGLKNYISVYTSSQRLITYQSLREFETQLPAQEFIRVHKSYIVPFGKISTVDGNSLFVNGQLIPIGESFKEAFFKAIKDRR</sequence>
<dbReference type="InterPro" id="IPR011006">
    <property type="entry name" value="CheY-like_superfamily"/>
</dbReference>
<feature type="modified residue" description="4-aspartylphosphate" evidence="1">
    <location>
        <position position="54"/>
    </location>
</feature>
<dbReference type="Proteomes" id="UP000651668">
    <property type="component" value="Unassembled WGS sequence"/>
</dbReference>
<accession>A0A916X957</accession>
<comment type="caution">
    <text evidence="4">The sequence shown here is derived from an EMBL/GenBank/DDBJ whole genome shotgun (WGS) entry which is preliminary data.</text>
</comment>
<dbReference type="Gene3D" id="2.40.50.1020">
    <property type="entry name" value="LytTr DNA-binding domain"/>
    <property type="match status" value="1"/>
</dbReference>
<dbReference type="GO" id="GO:0003677">
    <property type="term" value="F:DNA binding"/>
    <property type="evidence" value="ECO:0007669"/>
    <property type="project" value="UniProtKB-KW"/>
</dbReference>
<evidence type="ECO:0000259" key="3">
    <source>
        <dbReference type="PROSITE" id="PS50930"/>
    </source>
</evidence>
<dbReference type="SMART" id="SM00850">
    <property type="entry name" value="LytTR"/>
    <property type="match status" value="1"/>
</dbReference>
<keyword evidence="5" id="KW-1185">Reference proteome</keyword>
<keyword evidence="1" id="KW-0597">Phosphoprotein</keyword>
<dbReference type="InterPro" id="IPR001789">
    <property type="entry name" value="Sig_transdc_resp-reg_receiver"/>
</dbReference>
<dbReference type="Gene3D" id="3.40.50.2300">
    <property type="match status" value="1"/>
</dbReference>
<evidence type="ECO:0000313" key="4">
    <source>
        <dbReference type="EMBL" id="GGC53823.1"/>
    </source>
</evidence>
<feature type="domain" description="Response regulatory" evidence="2">
    <location>
        <begin position="3"/>
        <end position="114"/>
    </location>
</feature>
<reference evidence="4" key="1">
    <citation type="journal article" date="2014" name="Int. J. Syst. Evol. Microbiol.">
        <title>Complete genome sequence of Corynebacterium casei LMG S-19264T (=DSM 44701T), isolated from a smear-ripened cheese.</title>
        <authorList>
            <consortium name="US DOE Joint Genome Institute (JGI-PGF)"/>
            <person name="Walter F."/>
            <person name="Albersmeier A."/>
            <person name="Kalinowski J."/>
            <person name="Ruckert C."/>
        </authorList>
    </citation>
    <scope>NUCLEOTIDE SEQUENCE</scope>
    <source>
        <strain evidence="4">CGMCC 1.15343</strain>
    </source>
</reference>
<gene>
    <name evidence="4" type="ORF">GCM10011387_04250</name>
</gene>
<feature type="domain" description="HTH LytTR-type" evidence="3">
    <location>
        <begin position="143"/>
        <end position="214"/>
    </location>
</feature>
<organism evidence="4 5">
    <name type="scientific">Pedobacter quisquiliarum</name>
    <dbReference type="NCBI Taxonomy" id="1834438"/>
    <lineage>
        <taxon>Bacteria</taxon>
        <taxon>Pseudomonadati</taxon>
        <taxon>Bacteroidota</taxon>
        <taxon>Sphingobacteriia</taxon>
        <taxon>Sphingobacteriales</taxon>
        <taxon>Sphingobacteriaceae</taxon>
        <taxon>Pedobacter</taxon>
    </lineage>
</organism>
<reference evidence="4" key="2">
    <citation type="submission" date="2020-09" db="EMBL/GenBank/DDBJ databases">
        <authorList>
            <person name="Sun Q."/>
            <person name="Zhou Y."/>
        </authorList>
    </citation>
    <scope>NUCLEOTIDE SEQUENCE</scope>
    <source>
        <strain evidence="4">CGMCC 1.15343</strain>
    </source>
</reference>
<evidence type="ECO:0000259" key="2">
    <source>
        <dbReference type="PROSITE" id="PS50110"/>
    </source>
</evidence>
<dbReference type="PROSITE" id="PS50930">
    <property type="entry name" value="HTH_LYTTR"/>
    <property type="match status" value="1"/>
</dbReference>
<dbReference type="PROSITE" id="PS50110">
    <property type="entry name" value="RESPONSE_REGULATORY"/>
    <property type="match status" value="1"/>
</dbReference>
<dbReference type="PANTHER" id="PTHR37299:SF1">
    <property type="entry name" value="STAGE 0 SPORULATION PROTEIN A HOMOLOG"/>
    <property type="match status" value="1"/>
</dbReference>
<dbReference type="InterPro" id="IPR046947">
    <property type="entry name" value="LytR-like"/>
</dbReference>
<dbReference type="RefSeq" id="WP_188625172.1">
    <property type="nucleotide sequence ID" value="NZ_BMIL01000001.1"/>
</dbReference>
<dbReference type="Pfam" id="PF00072">
    <property type="entry name" value="Response_reg"/>
    <property type="match status" value="1"/>
</dbReference>
<dbReference type="SMART" id="SM00448">
    <property type="entry name" value="REC"/>
    <property type="match status" value="1"/>
</dbReference>
<dbReference type="GO" id="GO:0000156">
    <property type="term" value="F:phosphorelay response regulator activity"/>
    <property type="evidence" value="ECO:0007669"/>
    <property type="project" value="InterPro"/>
</dbReference>
<dbReference type="EMBL" id="BMIL01000001">
    <property type="protein sequence ID" value="GGC53823.1"/>
    <property type="molecule type" value="Genomic_DNA"/>
</dbReference>
<dbReference type="SUPFAM" id="SSF52172">
    <property type="entry name" value="CheY-like"/>
    <property type="match status" value="1"/>
</dbReference>